<dbReference type="InterPro" id="IPR014346">
    <property type="entry name" value="Prenyl_protease-related"/>
</dbReference>
<keyword evidence="3" id="KW-0645">Protease</keyword>
<evidence type="ECO:0000313" key="4">
    <source>
        <dbReference type="Proteomes" id="UP000683493"/>
    </source>
</evidence>
<protein>
    <submittedName>
        <fullName evidence="3">CAAX prenyl protease-related protein</fullName>
    </submittedName>
</protein>
<sequence>MRAFATVKQWPDRGALPRVLPFALFIAFVALEEGARTAALRQWFVLPEPVLYALYPVKACSVAALLLLWRGSYPELHLRDLLDLKRSTLAVVVGLITFLVWINLQVTLPLVGGAAGFDPTLLPEGAPRLVLTAARVAGAVLVVPVMEELFWRSFLLRYLVHPDFESVPLGSFSWSSFLVASALFALEHHFFLAGLAAGAIYNLLLYRTRSLALCVMAHAVTNLVLAMYVLHSGKWYFW</sequence>
<proteinExistence type="predicted"/>
<feature type="transmembrane region" description="Helical" evidence="1">
    <location>
        <begin position="89"/>
        <end position="108"/>
    </location>
</feature>
<feature type="transmembrane region" description="Helical" evidence="1">
    <location>
        <begin position="50"/>
        <end position="69"/>
    </location>
</feature>
<dbReference type="GO" id="GO:0006508">
    <property type="term" value="P:proteolysis"/>
    <property type="evidence" value="ECO:0007669"/>
    <property type="project" value="UniProtKB-KW"/>
</dbReference>
<dbReference type="Proteomes" id="UP000683493">
    <property type="component" value="Chromosome"/>
</dbReference>
<evidence type="ECO:0000256" key="1">
    <source>
        <dbReference type="SAM" id="Phobius"/>
    </source>
</evidence>
<name>A0ABX8JQ69_9BACT</name>
<dbReference type="Pfam" id="PF02517">
    <property type="entry name" value="Rce1-like"/>
    <property type="match status" value="1"/>
</dbReference>
<keyword evidence="4" id="KW-1185">Reference proteome</keyword>
<keyword evidence="1" id="KW-1133">Transmembrane helix</keyword>
<evidence type="ECO:0000259" key="2">
    <source>
        <dbReference type="Pfam" id="PF02517"/>
    </source>
</evidence>
<feature type="transmembrane region" description="Helical" evidence="1">
    <location>
        <begin position="211"/>
        <end position="230"/>
    </location>
</feature>
<keyword evidence="1" id="KW-0812">Transmembrane</keyword>
<feature type="domain" description="CAAX prenyl protease 2/Lysostaphin resistance protein A-like" evidence="2">
    <location>
        <begin position="133"/>
        <end position="224"/>
    </location>
</feature>
<organism evidence="3 4">
    <name type="scientific">Geomonas diazotrophica</name>
    <dbReference type="NCBI Taxonomy" id="2843197"/>
    <lineage>
        <taxon>Bacteria</taxon>
        <taxon>Pseudomonadati</taxon>
        <taxon>Thermodesulfobacteriota</taxon>
        <taxon>Desulfuromonadia</taxon>
        <taxon>Geobacterales</taxon>
        <taxon>Geobacteraceae</taxon>
        <taxon>Geomonas</taxon>
    </lineage>
</organism>
<accession>A0ABX8JQ69</accession>
<reference evidence="3 4" key="1">
    <citation type="submission" date="2021-06" db="EMBL/GenBank/DDBJ databases">
        <title>Gemonas diversity in paddy soil.</title>
        <authorList>
            <person name="Liu G."/>
        </authorList>
    </citation>
    <scope>NUCLEOTIDE SEQUENCE [LARGE SCALE GENOMIC DNA]</scope>
    <source>
        <strain evidence="3 4">RG29</strain>
    </source>
</reference>
<keyword evidence="3" id="KW-0378">Hydrolase</keyword>
<dbReference type="NCBIfam" id="TIGR03008">
    <property type="entry name" value="pepcterm_CAAX"/>
    <property type="match status" value="1"/>
</dbReference>
<dbReference type="InterPro" id="IPR003675">
    <property type="entry name" value="Rce1/LyrA-like_dom"/>
</dbReference>
<evidence type="ECO:0000313" key="3">
    <source>
        <dbReference type="EMBL" id="QWV99737.1"/>
    </source>
</evidence>
<dbReference type="EMBL" id="CP076724">
    <property type="protein sequence ID" value="QWV99737.1"/>
    <property type="molecule type" value="Genomic_DNA"/>
</dbReference>
<gene>
    <name evidence="3" type="ORF">KP005_10695</name>
</gene>
<keyword evidence="1" id="KW-0472">Membrane</keyword>
<feature type="transmembrane region" description="Helical" evidence="1">
    <location>
        <begin position="190"/>
        <end position="206"/>
    </location>
</feature>
<dbReference type="GO" id="GO:0008233">
    <property type="term" value="F:peptidase activity"/>
    <property type="evidence" value="ECO:0007669"/>
    <property type="project" value="UniProtKB-KW"/>
</dbReference>